<keyword evidence="7" id="KW-0227">DNA damage</keyword>
<dbReference type="InterPro" id="IPR057948">
    <property type="entry name" value="TPR_TRIP12_N"/>
</dbReference>
<dbReference type="PANTHER" id="PTHR45670:SF13">
    <property type="entry name" value="E3 UBIQUITIN-PROTEIN LIGASE TRIP12"/>
    <property type="match status" value="1"/>
</dbReference>
<feature type="compositionally biased region" description="Basic residues" evidence="13">
    <location>
        <begin position="156"/>
        <end position="168"/>
    </location>
</feature>
<feature type="compositionally biased region" description="Low complexity" evidence="13">
    <location>
        <begin position="373"/>
        <end position="387"/>
    </location>
</feature>
<feature type="compositionally biased region" description="Basic and acidic residues" evidence="13">
    <location>
        <begin position="1752"/>
        <end position="1770"/>
    </location>
</feature>
<feature type="region of interest" description="Disordered" evidence="13">
    <location>
        <begin position="1"/>
        <end position="129"/>
    </location>
</feature>
<evidence type="ECO:0000259" key="14">
    <source>
        <dbReference type="PROSITE" id="PS50237"/>
    </source>
</evidence>
<dbReference type="EMBL" id="BMAT01006365">
    <property type="protein sequence ID" value="GFS11067.1"/>
    <property type="molecule type" value="Genomic_DNA"/>
</dbReference>
<keyword evidence="6 12" id="KW-0808">Transferase</keyword>
<dbReference type="InterPro" id="IPR004170">
    <property type="entry name" value="WWE_dom"/>
</dbReference>
<feature type="region of interest" description="Disordered" evidence="13">
    <location>
        <begin position="1084"/>
        <end position="1255"/>
    </location>
</feature>
<dbReference type="Pfam" id="PF00632">
    <property type="entry name" value="HECT"/>
    <property type="match status" value="1"/>
</dbReference>
<dbReference type="InterPro" id="IPR000569">
    <property type="entry name" value="HECT_dom"/>
</dbReference>
<dbReference type="Gene3D" id="1.25.10.10">
    <property type="entry name" value="Leucine-rich Repeat Variant"/>
    <property type="match status" value="1"/>
</dbReference>
<protein>
    <recommendedName>
        <fullName evidence="12">E3 ubiquitin-protein ligase</fullName>
        <ecNumber evidence="12">2.3.2.26</ecNumber>
    </recommendedName>
</protein>
<dbReference type="InterPro" id="IPR011989">
    <property type="entry name" value="ARM-like"/>
</dbReference>
<evidence type="ECO:0000256" key="2">
    <source>
        <dbReference type="ARBA" id="ARBA00004642"/>
    </source>
</evidence>
<accession>A0AAV4IQS6</accession>
<feature type="domain" description="HECT" evidence="14">
    <location>
        <begin position="1788"/>
        <end position="2172"/>
    </location>
</feature>
<dbReference type="SUPFAM" id="SSF117839">
    <property type="entry name" value="WWE domain"/>
    <property type="match status" value="1"/>
</dbReference>
<evidence type="ECO:0000259" key="15">
    <source>
        <dbReference type="PROSITE" id="PS50918"/>
    </source>
</evidence>
<feature type="compositionally biased region" description="Low complexity" evidence="13">
    <location>
        <begin position="280"/>
        <end position="309"/>
    </location>
</feature>
<evidence type="ECO:0000256" key="13">
    <source>
        <dbReference type="SAM" id="MobiDB-lite"/>
    </source>
</evidence>
<dbReference type="GO" id="GO:0008270">
    <property type="term" value="F:zinc ion binding"/>
    <property type="evidence" value="ECO:0007669"/>
    <property type="project" value="InterPro"/>
</dbReference>
<dbReference type="InterPro" id="IPR018123">
    <property type="entry name" value="WWE-dom_subgr"/>
</dbReference>
<dbReference type="Gene3D" id="3.30.2410.10">
    <property type="entry name" value="Hect, E3 ligase catalytic domain"/>
    <property type="match status" value="1"/>
</dbReference>
<evidence type="ECO:0000256" key="7">
    <source>
        <dbReference type="ARBA" id="ARBA00022763"/>
    </source>
</evidence>
<keyword evidence="16" id="KW-0675">Receptor</keyword>
<evidence type="ECO:0000256" key="9">
    <source>
        <dbReference type="ARBA" id="ARBA00023204"/>
    </source>
</evidence>
<evidence type="ECO:0000256" key="11">
    <source>
        <dbReference type="PROSITE-ProRule" id="PRU00104"/>
    </source>
</evidence>
<dbReference type="Pfam" id="PF25579">
    <property type="entry name" value="TPR_TRIP12_N"/>
    <property type="match status" value="1"/>
</dbReference>
<dbReference type="GO" id="GO:0043161">
    <property type="term" value="P:proteasome-mediated ubiquitin-dependent protein catabolic process"/>
    <property type="evidence" value="ECO:0007669"/>
    <property type="project" value="TreeGrafter"/>
</dbReference>
<keyword evidence="5" id="KW-0597">Phosphoprotein</keyword>
<evidence type="ECO:0000256" key="8">
    <source>
        <dbReference type="ARBA" id="ARBA00022786"/>
    </source>
</evidence>
<comment type="similarity">
    <text evidence="4 12">Belongs to the UPL family. K-HECT subfamily.</text>
</comment>
<dbReference type="PANTHER" id="PTHR45670">
    <property type="entry name" value="E3 UBIQUITIN-PROTEIN LIGASE TRIP12"/>
    <property type="match status" value="1"/>
</dbReference>
<dbReference type="GO" id="GO:0006281">
    <property type="term" value="P:DNA repair"/>
    <property type="evidence" value="ECO:0007669"/>
    <property type="project" value="UniProtKB-KW"/>
</dbReference>
<evidence type="ECO:0000256" key="1">
    <source>
        <dbReference type="ARBA" id="ARBA00000885"/>
    </source>
</evidence>
<keyword evidence="9" id="KW-0234">DNA repair</keyword>
<feature type="compositionally biased region" description="Basic residues" evidence="13">
    <location>
        <begin position="197"/>
        <end position="206"/>
    </location>
</feature>
<feature type="active site" description="Glycyl thioester intermediate" evidence="11">
    <location>
        <position position="2139"/>
    </location>
</feature>
<feature type="compositionally biased region" description="Low complexity" evidence="13">
    <location>
        <begin position="169"/>
        <end position="182"/>
    </location>
</feature>
<feature type="region of interest" description="Disordered" evidence="13">
    <location>
        <begin position="259"/>
        <end position="426"/>
    </location>
</feature>
<feature type="compositionally biased region" description="Gly residues" evidence="13">
    <location>
        <begin position="416"/>
        <end position="426"/>
    </location>
</feature>
<feature type="compositionally biased region" description="Low complexity" evidence="13">
    <location>
        <begin position="340"/>
        <end position="352"/>
    </location>
</feature>
<name>A0AAV4IQS6_9GAST</name>
<dbReference type="Gene3D" id="3.30.2160.10">
    <property type="entry name" value="Hect, E3 ligase catalytic domain"/>
    <property type="match status" value="1"/>
</dbReference>
<dbReference type="InterPro" id="IPR037197">
    <property type="entry name" value="WWE_dom_sf"/>
</dbReference>
<dbReference type="SUPFAM" id="SSF48371">
    <property type="entry name" value="ARM repeat"/>
    <property type="match status" value="1"/>
</dbReference>
<dbReference type="InterPro" id="IPR045322">
    <property type="entry name" value="HECTD1/TRIP12-like"/>
</dbReference>
<feature type="region of interest" description="Disordered" evidence="13">
    <location>
        <begin position="1745"/>
        <end position="1770"/>
    </location>
</feature>
<evidence type="ECO:0000256" key="12">
    <source>
        <dbReference type="RuleBase" id="RU369009"/>
    </source>
</evidence>
<evidence type="ECO:0000313" key="17">
    <source>
        <dbReference type="Proteomes" id="UP000762676"/>
    </source>
</evidence>
<sequence length="2172" mass="236575">MDAQCDEPAGGSKRRRGVGVHSSNQTKNCGTGVEAKPKRGRKKSKSASLNSPQEDQVSNQGGPSLTTGTAVSSLQLDTTNPVKDSLTTPQSSHGCESETAVSPVGKGKGKPKGKQRSLRPRKPNTSLAEADLEAAAFRFATDSFDEGIPLESTPARVKKGKKRKRKQARASSQTSPPGSSKSVGGEELDVTSETLPPKKKGRKRKRSSEGTKRGGSAKKEKNQYKPSTAQESSSEHVEVENLQLYIGDFVDEVEELLAHIPPASKKRCLRSSSTEDKDSAAAAIASVSPSSNLAGPSVPSKPSSASKKSQQITPSGTSIVKKEEKTSGGKSAPAKKKSAGKPPKNDSSNSSKGKYRSRKTGSCASHTGCHSSVTATGGRGTVRVTAAPAIGTSSSRGLHGTSSAHPSSTSVAQLGKGPGGNIPVLGGGVASTTSAASATAATYNSSSSNSNPVPPMSSSGHQQDAGGGGSRPRDGAGAMAQPDGQESSSGLPLGAVGGAGPDNDSDESDMNRLQALLEARGLPSHLFGALGPRMHQLLHRTMSGGTLTRVQHLLQGLQATGDEAQQLSAVMEMCQILVMGNEDSLAGFPIKQVVPALIQLLQMDHNFEMMIHASRALTYMMEALPRSSAAVVEGVAVFLEKLQVINCIDVAEQSLSALETLSKRHGKAILQAGGISACLMFLDFFSIVAQRRALNITANCVQSMSADQFHYMRDSLSLLSGRLNHSDSKSVESVCLCFARLVDNFQNDQRLLKEIAVHDLLTNIQQLLVISPPVISTSIFITVVRMLVVMCSSCPDLAVILLKQKIAETLRYLLTGSSVCNDEPFELVQRTPQELYEIVSLIGDLLPRLPCDGIFSVNMLLRKGGTISHDGAFWQWQDDRGLWHIYTPIDNKIVEAAYQAGEEEVSLSTRGRSYLLDFNSMQQINEDTGTARPVVRKLSCPGLPGHNSAAGGDPGQTTDPNVERCDSRAEILKEDQELASNFIRTLFAVLYEVYSSSAGPNIRHKCLQTILRMIYYSQPELLKRVLVNETVSSHIACMLGSPDLKVVVGAIQMANILMEKLPDVFSIYFRREGVMHQIQKLATQEMLPPSPTKSPSGASGGGPSPGTSPLLGSPTPLPEMNLSSNLMQVPSGPRILEPPDMGGEGGEDMFASGVSPHLEEPCASSAHTKLSDVLKRKRPPRRSLAKKGSKTEEPPLAESSSKGGGGLLPGRVSSRGKTAANKEARSSSSSSKIPFLTNLNPRSWGRMGSSSDRQPTMKDMLAHKHMPPPLVINKEKVKTWIKEQCKIFMERYFSADIHGDSHPALDTLKRLSTATKCLSVQDDGGLDCLQELATIMRESDISPFEVIHSGLISQLLEYLTSTAGEVNRDVRVRRFLHVFLNCPPPSVTYMKEPPDYSNPPALSYLVSKLMACLHQLEQFQVKVHDLPGGAAGGSRGGNALKFFTTHQLKCQLQRHPACSTLKQWKGGPVKIDPLALVQAIEKYLLVRGFGKAREGADEDLSDEDNSDEEMEEQMASIMISGTSPRHRLEFLIGEHVLPYNMTVYQAVKQFICHGGNEVGDFSDGDADTPFGNTSIWVQTHTIWYRPATEQEENMATSPKKTKAESKVSKFSKRKDSRANSPVGQPVLHSLLTDKLPGSVTVQDASLETIALLRVLHALNRHWASMYDISFLPMGALSQTEFISSKLTAKASRQLQDPLIIMTGNLPNWLPEIGTAAPFLLPFDTRQMMFFATTFDRDRAVLRLQQDQASESSAHDSERVGPRLDRKRKEVSRKDILKQAEKLMDDIGNSTSARTMLEIHYENEVGTGLGPTLEFYALVSKELQRSDLELWRGDTVQATSPADPNVKLNYAQSACGLFPAPLHRGSKAAHVNKVKAKFKFLGKFMAKALMDSRMLDLPLSRVFYKWILGQEATLTSADLYHVDRVVARSFQQLEDIVHQKKQICADKSMSEEAKKEALSQLKMDGCSLEDIDLYYVLPGNENIELCKGGRDIQVTLDNLEEYLQLVLHWSLVEGISRQFEAFREGFETLFPLNTLQCFYPEEMEQLFCGNSTDVWDPRMLSECCRSDHGYTHDSQAVKFLFEVLSSYSITEQRDFLQFVTGSPRLPVGGFRSLNPPLTIVRKQPEGSEDPNSYLPSVMTCVNYLKLPNYSSKDVMRQRLRLAAKEGQLSFHLS</sequence>
<proteinExistence type="inferred from homology"/>
<keyword evidence="17" id="KW-1185">Reference proteome</keyword>
<feature type="compositionally biased region" description="Low complexity" evidence="13">
    <location>
        <begin position="1105"/>
        <end position="1114"/>
    </location>
</feature>
<dbReference type="GO" id="GO:0016607">
    <property type="term" value="C:nuclear speck"/>
    <property type="evidence" value="ECO:0007669"/>
    <property type="project" value="TreeGrafter"/>
</dbReference>
<dbReference type="Gene3D" id="3.90.1750.10">
    <property type="entry name" value="Hect, E3 ligase catalytic domains"/>
    <property type="match status" value="1"/>
</dbReference>
<feature type="compositionally biased region" description="Polar residues" evidence="13">
    <location>
        <begin position="391"/>
        <end position="412"/>
    </location>
</feature>
<evidence type="ECO:0000256" key="4">
    <source>
        <dbReference type="ARBA" id="ARBA00006331"/>
    </source>
</evidence>
<keyword evidence="10" id="KW-0539">Nucleus</keyword>
<dbReference type="PROSITE" id="PS50237">
    <property type="entry name" value="HECT"/>
    <property type="match status" value="1"/>
</dbReference>
<evidence type="ECO:0000256" key="6">
    <source>
        <dbReference type="ARBA" id="ARBA00022679"/>
    </source>
</evidence>
<organism evidence="16 17">
    <name type="scientific">Elysia marginata</name>
    <dbReference type="NCBI Taxonomy" id="1093978"/>
    <lineage>
        <taxon>Eukaryota</taxon>
        <taxon>Metazoa</taxon>
        <taxon>Spiralia</taxon>
        <taxon>Lophotrochozoa</taxon>
        <taxon>Mollusca</taxon>
        <taxon>Gastropoda</taxon>
        <taxon>Heterobranchia</taxon>
        <taxon>Euthyneura</taxon>
        <taxon>Panpulmonata</taxon>
        <taxon>Sacoglossa</taxon>
        <taxon>Placobranchoidea</taxon>
        <taxon>Plakobranchidae</taxon>
        <taxon>Elysia</taxon>
    </lineage>
</organism>
<feature type="region of interest" description="Disordered" evidence="13">
    <location>
        <begin position="442"/>
        <end position="509"/>
    </location>
</feature>
<dbReference type="Gene3D" id="3.30.720.50">
    <property type="match status" value="1"/>
</dbReference>
<feature type="region of interest" description="Disordered" evidence="13">
    <location>
        <begin position="1589"/>
        <end position="1623"/>
    </location>
</feature>
<keyword evidence="8 11" id="KW-0833">Ubl conjugation pathway</keyword>
<dbReference type="FunFam" id="3.30.2410.10:FF:000005">
    <property type="entry name" value="E3 ubiquitin-protein ligase TRIP12 isoform X1"/>
    <property type="match status" value="1"/>
</dbReference>
<dbReference type="PROSITE" id="PS50918">
    <property type="entry name" value="WWE"/>
    <property type="match status" value="1"/>
</dbReference>
<dbReference type="EC" id="2.3.2.26" evidence="12"/>
<reference evidence="16 17" key="1">
    <citation type="journal article" date="2021" name="Elife">
        <title>Chloroplast acquisition without the gene transfer in kleptoplastic sea slugs, Plakobranchus ocellatus.</title>
        <authorList>
            <person name="Maeda T."/>
            <person name="Takahashi S."/>
            <person name="Yoshida T."/>
            <person name="Shimamura S."/>
            <person name="Takaki Y."/>
            <person name="Nagai Y."/>
            <person name="Toyoda A."/>
            <person name="Suzuki Y."/>
            <person name="Arimoto A."/>
            <person name="Ishii H."/>
            <person name="Satoh N."/>
            <person name="Nishiyama T."/>
            <person name="Hasebe M."/>
            <person name="Maruyama T."/>
            <person name="Minagawa J."/>
            <person name="Obokata J."/>
            <person name="Shigenobu S."/>
        </authorList>
    </citation>
    <scope>NUCLEOTIDE SEQUENCE [LARGE SCALE GENOMIC DNA]</scope>
</reference>
<comment type="caution">
    <text evidence="16">The sequence shown here is derived from an EMBL/GenBank/DDBJ whole genome shotgun (WGS) entry which is preliminary data.</text>
</comment>
<evidence type="ECO:0000256" key="10">
    <source>
        <dbReference type="ARBA" id="ARBA00023242"/>
    </source>
</evidence>
<dbReference type="InterPro" id="IPR035983">
    <property type="entry name" value="Hect_E3_ubiquitin_ligase"/>
</dbReference>
<evidence type="ECO:0000256" key="3">
    <source>
        <dbReference type="ARBA" id="ARBA00004906"/>
    </source>
</evidence>
<feature type="domain" description="WWE" evidence="15">
    <location>
        <begin position="860"/>
        <end position="936"/>
    </location>
</feature>
<dbReference type="InterPro" id="IPR016024">
    <property type="entry name" value="ARM-type_fold"/>
</dbReference>
<evidence type="ECO:0000256" key="5">
    <source>
        <dbReference type="ARBA" id="ARBA00022553"/>
    </source>
</evidence>
<comment type="pathway">
    <text evidence="3 12">Protein modification; protein ubiquitination.</text>
</comment>
<gene>
    <name evidence="16" type="ORF">ElyMa_003076000</name>
</gene>
<dbReference type="GO" id="GO:0061630">
    <property type="term" value="F:ubiquitin protein ligase activity"/>
    <property type="evidence" value="ECO:0007669"/>
    <property type="project" value="UniProtKB-UniRule"/>
</dbReference>
<dbReference type="SMART" id="SM00119">
    <property type="entry name" value="HECTc"/>
    <property type="match status" value="1"/>
</dbReference>
<feature type="compositionally biased region" description="Polar residues" evidence="13">
    <location>
        <begin position="46"/>
        <end position="94"/>
    </location>
</feature>
<dbReference type="Proteomes" id="UP000762676">
    <property type="component" value="Unassembled WGS sequence"/>
</dbReference>
<feature type="compositionally biased region" description="Polar residues" evidence="13">
    <location>
        <begin position="360"/>
        <end position="372"/>
    </location>
</feature>
<evidence type="ECO:0000313" key="16">
    <source>
        <dbReference type="EMBL" id="GFS11067.1"/>
    </source>
</evidence>
<feature type="compositionally biased region" description="Basic residues" evidence="13">
    <location>
        <begin position="107"/>
        <end position="122"/>
    </location>
</feature>
<feature type="region of interest" description="Disordered" evidence="13">
    <location>
        <begin position="141"/>
        <end position="237"/>
    </location>
</feature>
<dbReference type="Pfam" id="PF02825">
    <property type="entry name" value="WWE"/>
    <property type="match status" value="1"/>
</dbReference>
<dbReference type="SUPFAM" id="SSF56204">
    <property type="entry name" value="Hect, E3 ligase catalytic domain"/>
    <property type="match status" value="1"/>
</dbReference>
<dbReference type="FunFam" id="1.25.10.10:FF:000689">
    <property type="entry name" value="HECT ubiquitin protein ligase family protein KAK"/>
    <property type="match status" value="1"/>
</dbReference>
<dbReference type="SMART" id="SM00678">
    <property type="entry name" value="WWE"/>
    <property type="match status" value="1"/>
</dbReference>
<feature type="compositionally biased region" description="Low complexity" evidence="13">
    <location>
        <begin position="442"/>
        <end position="459"/>
    </location>
</feature>
<comment type="catalytic activity">
    <reaction evidence="1 12">
        <text>S-ubiquitinyl-[E2 ubiquitin-conjugating enzyme]-L-cysteine + [acceptor protein]-L-lysine = [E2 ubiquitin-conjugating enzyme]-L-cysteine + N(6)-ubiquitinyl-[acceptor protein]-L-lysine.</text>
        <dbReference type="EC" id="2.3.2.26"/>
    </reaction>
</comment>
<comment type="subcellular location">
    <subcellularLocation>
        <location evidence="2">Nucleus</location>
        <location evidence="2">Nucleoplasm</location>
    </subcellularLocation>
</comment>
<dbReference type="FunFam" id="3.30.2160.10:FF:000013">
    <property type="entry name" value="E3 ubiquitin-protein ligase TRIP12 isoform X1"/>
    <property type="match status" value="1"/>
</dbReference>
<dbReference type="GO" id="GO:0000209">
    <property type="term" value="P:protein polyubiquitination"/>
    <property type="evidence" value="ECO:0007669"/>
    <property type="project" value="TreeGrafter"/>
</dbReference>
<feature type="compositionally biased region" description="Basic residues" evidence="13">
    <location>
        <begin position="1175"/>
        <end position="1188"/>
    </location>
</feature>
<feature type="compositionally biased region" description="Basic and acidic residues" evidence="13">
    <location>
        <begin position="207"/>
        <end position="223"/>
    </location>
</feature>
<dbReference type="CDD" id="cd00078">
    <property type="entry name" value="HECTc"/>
    <property type="match status" value="1"/>
</dbReference>